<gene>
    <name evidence="1" type="ORF">ERS075579_04102</name>
</gene>
<dbReference type="RefSeq" id="WP_052619128.1">
    <property type="nucleotide sequence ID" value="NZ_CSWP01000009.1"/>
</dbReference>
<proteinExistence type="predicted"/>
<dbReference type="AlphaFoldDB" id="A0A0U0ZU88"/>
<dbReference type="EMBL" id="CSWP01000009">
    <property type="protein sequence ID" value="CPV66882.1"/>
    <property type="molecule type" value="Genomic_DNA"/>
</dbReference>
<evidence type="ECO:0000313" key="1">
    <source>
        <dbReference type="EMBL" id="CPV66882.1"/>
    </source>
</evidence>
<accession>A0A0U0ZU88</accession>
<organism evidence="1 2">
    <name type="scientific">Mycobacteroides abscessus</name>
    <dbReference type="NCBI Taxonomy" id="36809"/>
    <lineage>
        <taxon>Bacteria</taxon>
        <taxon>Bacillati</taxon>
        <taxon>Actinomycetota</taxon>
        <taxon>Actinomycetes</taxon>
        <taxon>Mycobacteriales</taxon>
        <taxon>Mycobacteriaceae</taxon>
        <taxon>Mycobacteroides</taxon>
    </lineage>
</organism>
<dbReference type="Proteomes" id="UP000045782">
    <property type="component" value="Unassembled WGS sequence"/>
</dbReference>
<protein>
    <recommendedName>
        <fullName evidence="3">Sce7726 family protein</fullName>
    </recommendedName>
</protein>
<sequence>MTAPLRDNDLRTALREAVQRQHRGRDFVLVPEVDIVCGIPGRIDALLVSDRICGFELKSDVDSLHRLPRQLQAYEPVLERATLIVGARHLARAETLLPPWWAIWVARRGRGGAVVFDRKRPGRPNPELITNAVMRFLSRDDLTRHFRTQGVKGYSKYSVDELRDQLVDRHSHGQAMALARWAMQGRGDWRYRDGALCHPPNPDPADRPPSWMNWGPTRCECPLCRDLVGVR</sequence>
<dbReference type="NCBIfam" id="NF033832">
    <property type="entry name" value="sce7726_fam"/>
    <property type="match status" value="1"/>
</dbReference>
<evidence type="ECO:0008006" key="3">
    <source>
        <dbReference type="Google" id="ProtNLM"/>
    </source>
</evidence>
<name>A0A0U0ZU88_9MYCO</name>
<evidence type="ECO:0000313" key="2">
    <source>
        <dbReference type="Proteomes" id="UP000045782"/>
    </source>
</evidence>
<dbReference type="InterPro" id="IPR047729">
    <property type="entry name" value="Sce7726-like"/>
</dbReference>
<reference evidence="1 2" key="1">
    <citation type="submission" date="2015-03" db="EMBL/GenBank/DDBJ databases">
        <authorList>
            <person name="Murphy D."/>
        </authorList>
    </citation>
    <scope>NUCLEOTIDE SEQUENCE [LARGE SCALE GENOMIC DNA]</scope>
    <source>
        <strain evidence="1 2">PAP088</strain>
    </source>
</reference>